<feature type="transmembrane region" description="Helical" evidence="5">
    <location>
        <begin position="200"/>
        <end position="218"/>
    </location>
</feature>
<evidence type="ECO:0000256" key="5">
    <source>
        <dbReference type="SAM" id="Phobius"/>
    </source>
</evidence>
<evidence type="ECO:0000256" key="3">
    <source>
        <dbReference type="ARBA" id="ARBA00022989"/>
    </source>
</evidence>
<evidence type="ECO:0000259" key="6">
    <source>
        <dbReference type="PROSITE" id="PS50850"/>
    </source>
</evidence>
<feature type="transmembrane region" description="Helical" evidence="5">
    <location>
        <begin position="558"/>
        <end position="580"/>
    </location>
</feature>
<sequence length="624" mass="68956">MPGSIGESVMGFVSNIWRVHYPKPEAQEAVKEEIAKNEVVLDKDAVDPARDVHDGDAKQMGVYLAEVAHAQTGKSFYLLFAFLMVGSFVNLLDNQITYTTTMTAAQYVFNSTAGTTAISLQSVILAVAKPFIGKFADVFGRSYAFFIVTIFYTVGFIVMATSQKMSDYFGGIVLWAVGNSGLNMLIYLILADFLSARTRAFGIGVISTPMFITFAVGPKIAGALLSADADNTYHHWRWAPGMFCILVPFVMLPTCVLLFWHEQTAKKNNLVPEHPYKRLGLWKGFLQFLIDVDAIGILWLATGWLFLLLPLGLGPSQADGYKTHWVIGLMVVGAVLILTVPLCEVYLSPRPFIRRQWLNSDVIMSMLLGFFDHMAFQISFAPLMYWVPMNLGFTDTSTINYFTYTQSLCLTFFAITAGLIVVYIRRFKWILVGGSAIRLLGTGLMMRYRRAGTTVVQAVWPQILQGLGGGVQGVLLETASQVAVRHQDVSMVLAAVLMIFELGGAIGTAIYSAIINDQFPVKLLQYIPAEAASGLTYLSWRTAPEGIREGIIHAFNDAVMLALTAAIAFVSVCIVCALFIRDWKLPKSHNVLSNEMPEKNFLKNTTAKVVEGDLDSSLEKRSYE</sequence>
<feature type="transmembrane region" description="Helical" evidence="5">
    <location>
        <begin position="238"/>
        <end position="260"/>
    </location>
</feature>
<dbReference type="Pfam" id="PF07690">
    <property type="entry name" value="MFS_1"/>
    <property type="match status" value="1"/>
</dbReference>
<dbReference type="Gene3D" id="1.20.1250.20">
    <property type="entry name" value="MFS general substrate transporter like domains"/>
    <property type="match status" value="1"/>
</dbReference>
<evidence type="ECO:0000256" key="2">
    <source>
        <dbReference type="ARBA" id="ARBA00022692"/>
    </source>
</evidence>
<dbReference type="InterPro" id="IPR011701">
    <property type="entry name" value="MFS"/>
</dbReference>
<dbReference type="InterPro" id="IPR020846">
    <property type="entry name" value="MFS_dom"/>
</dbReference>
<feature type="transmembrane region" description="Helical" evidence="5">
    <location>
        <begin position="367"/>
        <end position="387"/>
    </location>
</feature>
<feature type="transmembrane region" description="Helical" evidence="5">
    <location>
        <begin position="491"/>
        <end position="514"/>
    </location>
</feature>
<feature type="transmembrane region" description="Helical" evidence="5">
    <location>
        <begin position="76"/>
        <end position="92"/>
    </location>
</feature>
<reference evidence="7" key="1">
    <citation type="submission" date="2023-03" db="EMBL/GenBank/DDBJ databases">
        <title>Mating type loci evolution in Malassezia.</title>
        <authorList>
            <person name="Coelho M.A."/>
        </authorList>
    </citation>
    <scope>NUCLEOTIDE SEQUENCE</scope>
    <source>
        <strain evidence="7">CBS 11721</strain>
    </source>
</reference>
<keyword evidence="8" id="KW-1185">Reference proteome</keyword>
<keyword evidence="4 5" id="KW-0472">Membrane</keyword>
<proteinExistence type="predicted"/>
<feature type="domain" description="Major facilitator superfamily (MFS) profile" evidence="6">
    <location>
        <begin position="79"/>
        <end position="583"/>
    </location>
</feature>
<feature type="transmembrane region" description="Helical" evidence="5">
    <location>
        <begin position="325"/>
        <end position="347"/>
    </location>
</feature>
<gene>
    <name evidence="7" type="ORF">MCUN1_002867</name>
</gene>
<dbReference type="PANTHER" id="PTHR23501:SF87">
    <property type="entry name" value="SIDEROPHORE IRON TRANSPORTER 2"/>
    <property type="match status" value="1"/>
</dbReference>
<evidence type="ECO:0000256" key="1">
    <source>
        <dbReference type="ARBA" id="ARBA00004141"/>
    </source>
</evidence>
<dbReference type="InterPro" id="IPR036259">
    <property type="entry name" value="MFS_trans_sf"/>
</dbReference>
<feature type="transmembrane region" description="Helical" evidence="5">
    <location>
        <begin position="399"/>
        <end position="424"/>
    </location>
</feature>
<dbReference type="GO" id="GO:0005886">
    <property type="term" value="C:plasma membrane"/>
    <property type="evidence" value="ECO:0007669"/>
    <property type="project" value="TreeGrafter"/>
</dbReference>
<dbReference type="PROSITE" id="PS50850">
    <property type="entry name" value="MFS"/>
    <property type="match status" value="1"/>
</dbReference>
<dbReference type="GO" id="GO:0022857">
    <property type="term" value="F:transmembrane transporter activity"/>
    <property type="evidence" value="ECO:0007669"/>
    <property type="project" value="InterPro"/>
</dbReference>
<evidence type="ECO:0000256" key="4">
    <source>
        <dbReference type="ARBA" id="ARBA00023136"/>
    </source>
</evidence>
<dbReference type="SUPFAM" id="SSF103473">
    <property type="entry name" value="MFS general substrate transporter"/>
    <property type="match status" value="1"/>
</dbReference>
<feature type="transmembrane region" description="Helical" evidence="5">
    <location>
        <begin position="288"/>
        <end position="313"/>
    </location>
</feature>
<evidence type="ECO:0000313" key="8">
    <source>
        <dbReference type="Proteomes" id="UP001219933"/>
    </source>
</evidence>
<keyword evidence="3 5" id="KW-1133">Transmembrane helix</keyword>
<feature type="transmembrane region" description="Helical" evidence="5">
    <location>
        <begin position="168"/>
        <end position="188"/>
    </location>
</feature>
<protein>
    <recommendedName>
        <fullName evidence="6">Major facilitator superfamily (MFS) profile domain-containing protein</fullName>
    </recommendedName>
</protein>
<accession>A0AAF0EXA0</accession>
<dbReference type="Proteomes" id="UP001219933">
    <property type="component" value="Chromosome 4"/>
</dbReference>
<dbReference type="AlphaFoldDB" id="A0AAF0EXA0"/>
<dbReference type="EMBL" id="CP119880">
    <property type="protein sequence ID" value="WFD35996.1"/>
    <property type="molecule type" value="Genomic_DNA"/>
</dbReference>
<organism evidence="7 8">
    <name type="scientific">Malassezia cuniculi</name>
    <dbReference type="NCBI Taxonomy" id="948313"/>
    <lineage>
        <taxon>Eukaryota</taxon>
        <taxon>Fungi</taxon>
        <taxon>Dikarya</taxon>
        <taxon>Basidiomycota</taxon>
        <taxon>Ustilaginomycotina</taxon>
        <taxon>Malasseziomycetes</taxon>
        <taxon>Malasseziales</taxon>
        <taxon>Malasseziaceae</taxon>
        <taxon>Malassezia</taxon>
    </lineage>
</organism>
<feature type="transmembrane region" description="Helical" evidence="5">
    <location>
        <begin position="143"/>
        <end position="162"/>
    </location>
</feature>
<dbReference type="PANTHER" id="PTHR23501">
    <property type="entry name" value="MAJOR FACILITATOR SUPERFAMILY"/>
    <property type="match status" value="1"/>
</dbReference>
<comment type="subcellular location">
    <subcellularLocation>
        <location evidence="1">Membrane</location>
        <topology evidence="1">Multi-pass membrane protein</topology>
    </subcellularLocation>
</comment>
<keyword evidence="2 5" id="KW-0812">Transmembrane</keyword>
<name>A0AAF0EXA0_9BASI</name>
<evidence type="ECO:0000313" key="7">
    <source>
        <dbReference type="EMBL" id="WFD35996.1"/>
    </source>
</evidence>